<protein>
    <submittedName>
        <fullName evidence="5">AraC family transcriptional regulator</fullName>
    </submittedName>
</protein>
<dbReference type="GO" id="GO:0003700">
    <property type="term" value="F:DNA-binding transcription factor activity"/>
    <property type="evidence" value="ECO:0007669"/>
    <property type="project" value="InterPro"/>
</dbReference>
<feature type="domain" description="HTH araC/xylS-type" evidence="4">
    <location>
        <begin position="178"/>
        <end position="276"/>
    </location>
</feature>
<dbReference type="GO" id="GO:0043565">
    <property type="term" value="F:sequence-specific DNA binding"/>
    <property type="evidence" value="ECO:0007669"/>
    <property type="project" value="InterPro"/>
</dbReference>
<evidence type="ECO:0000256" key="2">
    <source>
        <dbReference type="ARBA" id="ARBA00023125"/>
    </source>
</evidence>
<dbReference type="InterPro" id="IPR050204">
    <property type="entry name" value="AraC_XylS_family_regulators"/>
</dbReference>
<proteinExistence type="predicted"/>
<dbReference type="InterPro" id="IPR018060">
    <property type="entry name" value="HTH_AraC"/>
</dbReference>
<comment type="caution">
    <text evidence="5">The sequence shown here is derived from an EMBL/GenBank/DDBJ whole genome shotgun (WGS) entry which is preliminary data.</text>
</comment>
<accession>A0A0R0D9Z1</accession>
<keyword evidence="2" id="KW-0238">DNA-binding</keyword>
<dbReference type="PROSITE" id="PS00041">
    <property type="entry name" value="HTH_ARAC_FAMILY_1"/>
    <property type="match status" value="1"/>
</dbReference>
<dbReference type="PANTHER" id="PTHR46796:SF7">
    <property type="entry name" value="ARAC FAMILY TRANSCRIPTIONAL REGULATOR"/>
    <property type="match status" value="1"/>
</dbReference>
<sequence>MRQISWADRGQTLNLDKLIEDGQMPVCVGASRLGTVQTSGQTMTVWMQLRGSSWVESKEGRFRLHACQWIAFEKESRPMIQSGRDGLVVGLSLDSDALRALNQLADCGVYAGRGVVNRNETRVALRLWREAARADGSAMALRPVLLHLASLQSDLGDVVQRCPGRSRLRKRQVFGRMQRARMYLEGNSHRVVRIGELAELTNFSSWYLSKTFQSLYEESPQSLSARLRLERAALLLRETDMMIGEVASSSGFDNCCSFARAFRAKFGTSASRYRESLLTGSAKIAGASRKVAARA</sequence>
<dbReference type="EMBL" id="LDJM01000009">
    <property type="protein sequence ID" value="KRG78565.1"/>
    <property type="molecule type" value="Genomic_DNA"/>
</dbReference>
<evidence type="ECO:0000313" key="6">
    <source>
        <dbReference type="Proteomes" id="UP000050956"/>
    </source>
</evidence>
<dbReference type="SMART" id="SM00342">
    <property type="entry name" value="HTH_ARAC"/>
    <property type="match status" value="1"/>
</dbReference>
<evidence type="ECO:0000256" key="1">
    <source>
        <dbReference type="ARBA" id="ARBA00023015"/>
    </source>
</evidence>
<keyword evidence="6" id="KW-1185">Reference proteome</keyword>
<dbReference type="Pfam" id="PF12833">
    <property type="entry name" value="HTH_18"/>
    <property type="match status" value="1"/>
</dbReference>
<dbReference type="InterPro" id="IPR018062">
    <property type="entry name" value="HTH_AraC-typ_CS"/>
</dbReference>
<evidence type="ECO:0000313" key="5">
    <source>
        <dbReference type="EMBL" id="KRG78565.1"/>
    </source>
</evidence>
<dbReference type="STRING" id="336566.ABB30_03380"/>
<keyword evidence="1" id="KW-0805">Transcription regulation</keyword>
<dbReference type="SUPFAM" id="SSF46689">
    <property type="entry name" value="Homeodomain-like"/>
    <property type="match status" value="2"/>
</dbReference>
<keyword evidence="3" id="KW-0804">Transcription</keyword>
<dbReference type="RefSeq" id="WP_057636905.1">
    <property type="nucleotide sequence ID" value="NZ_LDJM01000009.1"/>
</dbReference>
<dbReference type="Proteomes" id="UP000050956">
    <property type="component" value="Unassembled WGS sequence"/>
</dbReference>
<evidence type="ECO:0000256" key="3">
    <source>
        <dbReference type="ARBA" id="ARBA00023163"/>
    </source>
</evidence>
<gene>
    <name evidence="5" type="ORF">ABB30_03380</name>
</gene>
<dbReference type="Gene3D" id="1.10.10.60">
    <property type="entry name" value="Homeodomain-like"/>
    <property type="match status" value="2"/>
</dbReference>
<dbReference type="AlphaFoldDB" id="A0A0R0D9Z1"/>
<reference evidence="5 6" key="1">
    <citation type="submission" date="2015-05" db="EMBL/GenBank/DDBJ databases">
        <title>Genome sequencing and analysis of members of genus Stenotrophomonas.</title>
        <authorList>
            <person name="Patil P.P."/>
            <person name="Midha S."/>
            <person name="Patil P.B."/>
        </authorList>
    </citation>
    <scope>NUCLEOTIDE SEQUENCE [LARGE SCALE GENOMIC DNA]</scope>
    <source>
        <strain evidence="5 6">DSM 24757</strain>
    </source>
</reference>
<organism evidence="5 6">
    <name type="scientific">Stenotrophomonas ginsengisoli</name>
    <dbReference type="NCBI Taxonomy" id="336566"/>
    <lineage>
        <taxon>Bacteria</taxon>
        <taxon>Pseudomonadati</taxon>
        <taxon>Pseudomonadota</taxon>
        <taxon>Gammaproteobacteria</taxon>
        <taxon>Lysobacterales</taxon>
        <taxon>Lysobacteraceae</taxon>
        <taxon>Stenotrophomonas</taxon>
    </lineage>
</organism>
<dbReference type="PANTHER" id="PTHR46796">
    <property type="entry name" value="HTH-TYPE TRANSCRIPTIONAL ACTIVATOR RHAS-RELATED"/>
    <property type="match status" value="1"/>
</dbReference>
<dbReference type="PATRIC" id="fig|336566.3.peg.3124"/>
<evidence type="ECO:0000259" key="4">
    <source>
        <dbReference type="PROSITE" id="PS01124"/>
    </source>
</evidence>
<name>A0A0R0D9Z1_9GAMM</name>
<dbReference type="InterPro" id="IPR009057">
    <property type="entry name" value="Homeodomain-like_sf"/>
</dbReference>
<dbReference type="OrthoDB" id="6053579at2"/>
<dbReference type="PROSITE" id="PS01124">
    <property type="entry name" value="HTH_ARAC_FAMILY_2"/>
    <property type="match status" value="1"/>
</dbReference>